<feature type="compositionally biased region" description="Basic and acidic residues" evidence="1">
    <location>
        <begin position="145"/>
        <end position="155"/>
    </location>
</feature>
<evidence type="ECO:0000313" key="3">
    <source>
        <dbReference type="Proteomes" id="UP001362999"/>
    </source>
</evidence>
<comment type="caution">
    <text evidence="2">The sequence shown here is derived from an EMBL/GenBank/DDBJ whole genome shotgun (WGS) entry which is preliminary data.</text>
</comment>
<reference evidence="2 3" key="1">
    <citation type="journal article" date="2024" name="J Genomics">
        <title>Draft genome sequencing and assembly of Favolaschia claudopus CIRM-BRFM 2984 isolated from oak limbs.</title>
        <authorList>
            <person name="Navarro D."/>
            <person name="Drula E."/>
            <person name="Chaduli D."/>
            <person name="Cazenave R."/>
            <person name="Ahrendt S."/>
            <person name="Wang J."/>
            <person name="Lipzen A."/>
            <person name="Daum C."/>
            <person name="Barry K."/>
            <person name="Grigoriev I.V."/>
            <person name="Favel A."/>
            <person name="Rosso M.N."/>
            <person name="Martin F."/>
        </authorList>
    </citation>
    <scope>NUCLEOTIDE SEQUENCE [LARGE SCALE GENOMIC DNA]</scope>
    <source>
        <strain evidence="2 3">CIRM-BRFM 2984</strain>
    </source>
</reference>
<feature type="region of interest" description="Disordered" evidence="1">
    <location>
        <begin position="1"/>
        <end position="357"/>
    </location>
</feature>
<proteinExistence type="predicted"/>
<feature type="compositionally biased region" description="Polar residues" evidence="1">
    <location>
        <begin position="1"/>
        <end position="18"/>
    </location>
</feature>
<feature type="compositionally biased region" description="Low complexity" evidence="1">
    <location>
        <begin position="267"/>
        <end position="293"/>
    </location>
</feature>
<accession>A0AAW0CLE5</accession>
<dbReference type="Proteomes" id="UP001362999">
    <property type="component" value="Unassembled WGS sequence"/>
</dbReference>
<name>A0AAW0CLE5_9AGAR</name>
<gene>
    <name evidence="2" type="ORF">R3P38DRAFT_2899151</name>
</gene>
<dbReference type="EMBL" id="JAWWNJ010000016">
    <property type="protein sequence ID" value="KAK7039366.1"/>
    <property type="molecule type" value="Genomic_DNA"/>
</dbReference>
<feature type="compositionally biased region" description="Polar residues" evidence="1">
    <location>
        <begin position="311"/>
        <end position="320"/>
    </location>
</feature>
<sequence length="357" mass="36475">MPSSGSGSLVDSAGTSAFGTGPQPGPDVSEPVPEFEGTSDAAEREDRLGLLSNEPSPKPSLSALRQRASNISIGQAHRRGYSASRTNSHSGSGSGSASHSRTQSSHSGSSRSRAPSVSFSGISAAASQSSIELVQRMRANSSMARLEEDSGDAKTHSRSGSGATSDAVPSSGGENNTFGHPLRSTWHDAPQVPPERQQQPPTPVQEESSEDGRDSEVDEHGRLQPAQSRTSGFSGPSSVFTAPSTSTEQQPSRAPSEERRQAEAGAIPIPTITPPSSYGDAATAAGATSSSSYPDISTAPQSFVTAPATVEGSTTESSGGRTEGLESWGVASGMAHLRDPSRGGGQGQGPWTHPGPA</sequence>
<feature type="compositionally biased region" description="Low complexity" evidence="1">
    <location>
        <begin position="82"/>
        <end position="130"/>
    </location>
</feature>
<evidence type="ECO:0000313" key="2">
    <source>
        <dbReference type="EMBL" id="KAK7039366.1"/>
    </source>
</evidence>
<dbReference type="AlphaFoldDB" id="A0AAW0CLE5"/>
<feature type="compositionally biased region" description="Basic and acidic residues" evidence="1">
    <location>
        <begin position="210"/>
        <end position="222"/>
    </location>
</feature>
<organism evidence="2 3">
    <name type="scientific">Favolaschia claudopus</name>
    <dbReference type="NCBI Taxonomy" id="2862362"/>
    <lineage>
        <taxon>Eukaryota</taxon>
        <taxon>Fungi</taxon>
        <taxon>Dikarya</taxon>
        <taxon>Basidiomycota</taxon>
        <taxon>Agaricomycotina</taxon>
        <taxon>Agaricomycetes</taxon>
        <taxon>Agaricomycetidae</taxon>
        <taxon>Agaricales</taxon>
        <taxon>Marasmiineae</taxon>
        <taxon>Mycenaceae</taxon>
        <taxon>Favolaschia</taxon>
    </lineage>
</organism>
<feature type="compositionally biased region" description="Polar residues" evidence="1">
    <location>
        <begin position="225"/>
        <end position="253"/>
    </location>
</feature>
<protein>
    <submittedName>
        <fullName evidence="2">OPT oligopeptide transporter</fullName>
    </submittedName>
</protein>
<feature type="compositionally biased region" description="Polar residues" evidence="1">
    <location>
        <begin position="294"/>
        <end position="304"/>
    </location>
</feature>
<feature type="compositionally biased region" description="Polar residues" evidence="1">
    <location>
        <begin position="158"/>
        <end position="178"/>
    </location>
</feature>
<evidence type="ECO:0000256" key="1">
    <source>
        <dbReference type="SAM" id="MobiDB-lite"/>
    </source>
</evidence>
<keyword evidence="3" id="KW-1185">Reference proteome</keyword>